<evidence type="ECO:0000313" key="2">
    <source>
        <dbReference type="EMBL" id="KAF7264787.1"/>
    </source>
</evidence>
<accession>A0A834HPV7</accession>
<organism evidence="2 4">
    <name type="scientific">Rhynchophorus ferrugineus</name>
    <name type="common">Red palm weevil</name>
    <name type="synonym">Curculio ferrugineus</name>
    <dbReference type="NCBI Taxonomy" id="354439"/>
    <lineage>
        <taxon>Eukaryota</taxon>
        <taxon>Metazoa</taxon>
        <taxon>Ecdysozoa</taxon>
        <taxon>Arthropoda</taxon>
        <taxon>Hexapoda</taxon>
        <taxon>Insecta</taxon>
        <taxon>Pterygota</taxon>
        <taxon>Neoptera</taxon>
        <taxon>Endopterygota</taxon>
        <taxon>Coleoptera</taxon>
        <taxon>Polyphaga</taxon>
        <taxon>Cucujiformia</taxon>
        <taxon>Curculionidae</taxon>
        <taxon>Dryophthorinae</taxon>
        <taxon>Rhynchophorus</taxon>
    </lineage>
</organism>
<dbReference type="EMBL" id="JAACXV010015940">
    <property type="protein sequence ID" value="KAF7264790.1"/>
    <property type="molecule type" value="Genomic_DNA"/>
</dbReference>
<reference evidence="2" key="1">
    <citation type="submission" date="2020-08" db="EMBL/GenBank/DDBJ databases">
        <title>Genome sequencing and assembly of the red palm weevil Rhynchophorus ferrugineus.</title>
        <authorList>
            <person name="Dias G.B."/>
            <person name="Bergman C.M."/>
            <person name="Manee M."/>
        </authorList>
    </citation>
    <scope>NUCLEOTIDE SEQUENCE</scope>
    <source>
        <strain evidence="2">AA-2017</strain>
        <tissue evidence="2">Whole larva</tissue>
    </source>
</reference>
<dbReference type="EMBL" id="JAACXV010015941">
    <property type="protein sequence ID" value="KAF7264787.1"/>
    <property type="molecule type" value="Genomic_DNA"/>
</dbReference>
<evidence type="ECO:0000256" key="1">
    <source>
        <dbReference type="SAM" id="MobiDB-lite"/>
    </source>
</evidence>
<proteinExistence type="predicted"/>
<gene>
    <name evidence="3" type="ORF">GWI33_022355</name>
    <name evidence="2" type="ORF">GWI33_022358</name>
</gene>
<comment type="caution">
    <text evidence="2">The sequence shown here is derived from an EMBL/GenBank/DDBJ whole genome shotgun (WGS) entry which is preliminary data.</text>
</comment>
<dbReference type="AlphaFoldDB" id="A0A834HPV7"/>
<keyword evidence="4" id="KW-1185">Reference proteome</keyword>
<evidence type="ECO:0000313" key="3">
    <source>
        <dbReference type="EMBL" id="KAF7264790.1"/>
    </source>
</evidence>
<name>A0A834HPV7_RHYFE</name>
<sequence length="193" mass="21528">MQIGAASNSRVAATAGGVAAAKPSPDGGYRPASRSIVVPQTAPHHPFFRRSPRHSGAKTAAYRRGGCWERRADRLVGVLFLEGPREGEIGLYSRGEEVRVGVDADGFIARVMDRKEGARRRSSRRNKTIKNFLYLDASFKGTLCLRNFLLRNSVAEDGPYYIFFAESYKSRSIIIICLEDFFINNVRNINNIE</sequence>
<feature type="region of interest" description="Disordered" evidence="1">
    <location>
        <begin position="14"/>
        <end position="33"/>
    </location>
</feature>
<evidence type="ECO:0000313" key="4">
    <source>
        <dbReference type="Proteomes" id="UP000625711"/>
    </source>
</evidence>
<dbReference type="Proteomes" id="UP000625711">
    <property type="component" value="Unassembled WGS sequence"/>
</dbReference>
<protein>
    <submittedName>
        <fullName evidence="2">Uncharacterized protein</fullName>
    </submittedName>
</protein>